<dbReference type="Proteomes" id="UP000271974">
    <property type="component" value="Unassembled WGS sequence"/>
</dbReference>
<feature type="region of interest" description="Disordered" evidence="2">
    <location>
        <begin position="178"/>
        <end position="236"/>
    </location>
</feature>
<evidence type="ECO:0000313" key="4">
    <source>
        <dbReference type="Proteomes" id="UP000271974"/>
    </source>
</evidence>
<feature type="compositionally biased region" description="Basic and acidic residues" evidence="2">
    <location>
        <begin position="206"/>
        <end position="224"/>
    </location>
</feature>
<dbReference type="GO" id="GO:0008017">
    <property type="term" value="F:microtubule binding"/>
    <property type="evidence" value="ECO:0007669"/>
    <property type="project" value="InterPro"/>
</dbReference>
<comment type="similarity">
    <text evidence="1">Belongs to the FAM154 family.</text>
</comment>
<comment type="caution">
    <text evidence="3">The sequence shown here is derived from an EMBL/GenBank/DDBJ whole genome shotgun (WGS) entry which is preliminary data.</text>
</comment>
<accession>A0A3S0ZVN1</accession>
<sequence length="467" mass="53895">MGKRCVCEICTCGRHHCPHRPWRPGGDFGPCLVTSYNTAYKQHPIQLRESCKPEASAMRSEDPLSDKTTFRTDYVKHPMDKPYCHPHEQYKRPSGEIDTLTSYHRDYTEKHAPPAPMIKREGQRQLPARFEGEPTYKVDYRRWPIEKHHAKVPEGWAPPTQPFEGESTFTRDFRKYNERPRESMRPSEATQLSNSPFDGNTGYRADYIRHPVQSREQREKEKYKGPSAPFDGMSTFTRDYTKKQGSKTESCRPNAEAYQSDAPLDDLTTFKNDYRRWNGERPHVHLPEQYKQPEGDMDHNTTHRIQYKPHPLQKVAMMKPGEGRVMIPGEFEGLTNYKADYKPWGIHREVPKAREGWVPSNVPFEGQATYKSHYTAHNIAPTRSMKPDATAKASDAPFEDATMYRTEYTRKNADVCPAAILNSKSSSYTYVETDNRGHKQYIPVHERTTPLRRVSSAAPKIPAVMVA</sequence>
<proteinExistence type="inferred from homology"/>
<dbReference type="STRING" id="188477.A0A3S0ZVN1"/>
<dbReference type="PANTHER" id="PTHR31516">
    <property type="entry name" value="STABILIZER OF AXONEMAL MICROTUBULES 2"/>
    <property type="match status" value="1"/>
</dbReference>
<dbReference type="GO" id="GO:0036126">
    <property type="term" value="C:sperm flagellum"/>
    <property type="evidence" value="ECO:0007669"/>
    <property type="project" value="TreeGrafter"/>
</dbReference>
<dbReference type="EMBL" id="RQTK01000669">
    <property type="protein sequence ID" value="RUS76354.1"/>
    <property type="molecule type" value="Genomic_DNA"/>
</dbReference>
<dbReference type="GO" id="GO:0036064">
    <property type="term" value="C:ciliary basal body"/>
    <property type="evidence" value="ECO:0007669"/>
    <property type="project" value="TreeGrafter"/>
</dbReference>
<name>A0A3S0ZVN1_ELYCH</name>
<evidence type="ECO:0000313" key="3">
    <source>
        <dbReference type="EMBL" id="RUS76354.1"/>
    </source>
</evidence>
<dbReference type="PANTHER" id="PTHR31516:SF17">
    <property type="entry name" value="STABILIZER OF AXONEMAL MICROTUBULES 2"/>
    <property type="match status" value="1"/>
</dbReference>
<dbReference type="GO" id="GO:0005879">
    <property type="term" value="C:axonemal microtubule"/>
    <property type="evidence" value="ECO:0007669"/>
    <property type="project" value="TreeGrafter"/>
</dbReference>
<organism evidence="3 4">
    <name type="scientific">Elysia chlorotica</name>
    <name type="common">Eastern emerald elysia</name>
    <name type="synonym">Sea slug</name>
    <dbReference type="NCBI Taxonomy" id="188477"/>
    <lineage>
        <taxon>Eukaryota</taxon>
        <taxon>Metazoa</taxon>
        <taxon>Spiralia</taxon>
        <taxon>Lophotrochozoa</taxon>
        <taxon>Mollusca</taxon>
        <taxon>Gastropoda</taxon>
        <taxon>Heterobranchia</taxon>
        <taxon>Euthyneura</taxon>
        <taxon>Panpulmonata</taxon>
        <taxon>Sacoglossa</taxon>
        <taxon>Placobranchoidea</taxon>
        <taxon>Plakobranchidae</taxon>
        <taxon>Elysia</taxon>
    </lineage>
</organism>
<dbReference type="AlphaFoldDB" id="A0A3S0ZVN1"/>
<evidence type="ECO:0000256" key="2">
    <source>
        <dbReference type="SAM" id="MobiDB-lite"/>
    </source>
</evidence>
<keyword evidence="4" id="KW-1185">Reference proteome</keyword>
<dbReference type="Pfam" id="PF05217">
    <property type="entry name" value="SAXO1-2"/>
    <property type="match status" value="1"/>
</dbReference>
<evidence type="ECO:0000256" key="1">
    <source>
        <dbReference type="ARBA" id="ARBA00008738"/>
    </source>
</evidence>
<dbReference type="InterPro" id="IPR033336">
    <property type="entry name" value="SAXO1/2"/>
</dbReference>
<dbReference type="GO" id="GO:0005814">
    <property type="term" value="C:centriole"/>
    <property type="evidence" value="ECO:0007669"/>
    <property type="project" value="TreeGrafter"/>
</dbReference>
<reference evidence="3 4" key="1">
    <citation type="submission" date="2019-01" db="EMBL/GenBank/DDBJ databases">
        <title>A draft genome assembly of the solar-powered sea slug Elysia chlorotica.</title>
        <authorList>
            <person name="Cai H."/>
            <person name="Li Q."/>
            <person name="Fang X."/>
            <person name="Li J."/>
            <person name="Curtis N.E."/>
            <person name="Altenburger A."/>
            <person name="Shibata T."/>
            <person name="Feng M."/>
            <person name="Maeda T."/>
            <person name="Schwartz J.A."/>
            <person name="Shigenobu S."/>
            <person name="Lundholm N."/>
            <person name="Nishiyama T."/>
            <person name="Yang H."/>
            <person name="Hasebe M."/>
            <person name="Li S."/>
            <person name="Pierce S.K."/>
            <person name="Wang J."/>
        </authorList>
    </citation>
    <scope>NUCLEOTIDE SEQUENCE [LARGE SCALE GENOMIC DNA]</scope>
    <source>
        <strain evidence="3">EC2010</strain>
        <tissue evidence="3">Whole organism of an adult</tissue>
    </source>
</reference>
<gene>
    <name evidence="3" type="ORF">EGW08_015884</name>
</gene>
<evidence type="ECO:0008006" key="5">
    <source>
        <dbReference type="Google" id="ProtNLM"/>
    </source>
</evidence>
<protein>
    <recommendedName>
        <fullName evidence="5">Stabilizer of axonemal microtubules 2</fullName>
    </recommendedName>
</protein>
<dbReference type="OrthoDB" id="365640at2759"/>
<feature type="compositionally biased region" description="Polar residues" evidence="2">
    <location>
        <begin position="188"/>
        <end position="198"/>
    </location>
</feature>